<evidence type="ECO:0000313" key="2">
    <source>
        <dbReference type="Proteomes" id="UP000765509"/>
    </source>
</evidence>
<accession>A0A9Q3QCL5</accession>
<dbReference type="AlphaFoldDB" id="A0A9Q3QCL5"/>
<organism evidence="1 2">
    <name type="scientific">Austropuccinia psidii MF-1</name>
    <dbReference type="NCBI Taxonomy" id="1389203"/>
    <lineage>
        <taxon>Eukaryota</taxon>
        <taxon>Fungi</taxon>
        <taxon>Dikarya</taxon>
        <taxon>Basidiomycota</taxon>
        <taxon>Pucciniomycotina</taxon>
        <taxon>Pucciniomycetes</taxon>
        <taxon>Pucciniales</taxon>
        <taxon>Sphaerophragmiaceae</taxon>
        <taxon>Austropuccinia</taxon>
    </lineage>
</organism>
<reference evidence="1" key="1">
    <citation type="submission" date="2021-03" db="EMBL/GenBank/DDBJ databases">
        <title>Draft genome sequence of rust myrtle Austropuccinia psidii MF-1, a brazilian biotype.</title>
        <authorList>
            <person name="Quecine M.C."/>
            <person name="Pachon D.M.R."/>
            <person name="Bonatelli M.L."/>
            <person name="Correr F.H."/>
            <person name="Franceschini L.M."/>
            <person name="Leite T.F."/>
            <person name="Margarido G.R.A."/>
            <person name="Almeida C.A."/>
            <person name="Ferrarezi J.A."/>
            <person name="Labate C.A."/>
        </authorList>
    </citation>
    <scope>NUCLEOTIDE SEQUENCE</scope>
    <source>
        <strain evidence="1">MF-1</strain>
    </source>
</reference>
<protein>
    <submittedName>
        <fullName evidence="1">Uncharacterized protein</fullName>
    </submittedName>
</protein>
<dbReference type="EMBL" id="AVOT02148340">
    <property type="protein sequence ID" value="MBW0592445.1"/>
    <property type="molecule type" value="Genomic_DNA"/>
</dbReference>
<proteinExistence type="predicted"/>
<sequence length="92" mass="10495">MDVPPFSFHASLEEQWDEEKEPDEVETVLKVVPPVYHKYLDLSSKVKEEKLPQHCACDHLVELEGLLPPIGVIYSLSNQESDTLQAYISENV</sequence>
<evidence type="ECO:0000313" key="1">
    <source>
        <dbReference type="EMBL" id="MBW0592445.1"/>
    </source>
</evidence>
<dbReference type="Proteomes" id="UP000765509">
    <property type="component" value="Unassembled WGS sequence"/>
</dbReference>
<gene>
    <name evidence="1" type="ORF">O181_132160</name>
</gene>
<dbReference type="OrthoDB" id="3036073at2759"/>
<comment type="caution">
    <text evidence="1">The sequence shown here is derived from an EMBL/GenBank/DDBJ whole genome shotgun (WGS) entry which is preliminary data.</text>
</comment>
<keyword evidence="2" id="KW-1185">Reference proteome</keyword>
<name>A0A9Q3QCL5_9BASI</name>